<gene>
    <name evidence="1" type="ORF">OSTQU699_LOCUS10397</name>
</gene>
<dbReference type="PANTHER" id="PTHR35399:SF2">
    <property type="entry name" value="DUF839 DOMAIN-CONTAINING PROTEIN"/>
    <property type="match status" value="1"/>
</dbReference>
<evidence type="ECO:0000313" key="2">
    <source>
        <dbReference type="Proteomes" id="UP000708148"/>
    </source>
</evidence>
<comment type="caution">
    <text evidence="1">The sequence shown here is derived from an EMBL/GenBank/DDBJ whole genome shotgun (WGS) entry which is preliminary data.</text>
</comment>
<evidence type="ECO:0000313" key="1">
    <source>
        <dbReference type="EMBL" id="CAD7705042.1"/>
    </source>
</evidence>
<name>A0A8S1JBC7_9CHLO</name>
<feature type="non-terminal residue" evidence="1">
    <location>
        <position position="265"/>
    </location>
</feature>
<protein>
    <submittedName>
        <fullName evidence="1">Uncharacterized protein</fullName>
    </submittedName>
</protein>
<feature type="non-terminal residue" evidence="1">
    <location>
        <position position="1"/>
    </location>
</feature>
<organism evidence="1 2">
    <name type="scientific">Ostreobium quekettii</name>
    <dbReference type="NCBI Taxonomy" id="121088"/>
    <lineage>
        <taxon>Eukaryota</taxon>
        <taxon>Viridiplantae</taxon>
        <taxon>Chlorophyta</taxon>
        <taxon>core chlorophytes</taxon>
        <taxon>Ulvophyceae</taxon>
        <taxon>TCBD clade</taxon>
        <taxon>Bryopsidales</taxon>
        <taxon>Ostreobineae</taxon>
        <taxon>Ostreobiaceae</taxon>
        <taxon>Ostreobium</taxon>
    </lineage>
</organism>
<proteinExistence type="predicted"/>
<dbReference type="AlphaFoldDB" id="A0A8S1JBC7"/>
<dbReference type="EMBL" id="CAJHUC010003005">
    <property type="protein sequence ID" value="CAD7705042.1"/>
    <property type="molecule type" value="Genomic_DNA"/>
</dbReference>
<dbReference type="PANTHER" id="PTHR35399">
    <property type="entry name" value="SLR8030 PROTEIN"/>
    <property type="match status" value="1"/>
</dbReference>
<reference evidence="1" key="1">
    <citation type="submission" date="2020-12" db="EMBL/GenBank/DDBJ databases">
        <authorList>
            <person name="Iha C."/>
        </authorList>
    </citation>
    <scope>NUCLEOTIDE SEQUENCE</scope>
</reference>
<accession>A0A8S1JBC7</accession>
<keyword evidence="2" id="KW-1185">Reference proteome</keyword>
<dbReference type="OrthoDB" id="10265760at2759"/>
<sequence>GCRRGYTSINVVSDHECLRVRPGMEIAASRLETRRFAAMMGATTEWNKIEGFTYNPLTNQAYMASSQIRYGMEDNRRMGRRNDRYDEGGSNDIRLPYNPCGCVYEMDLDANWFLTRMDALICGSPGSSIPGNECSTRGLANPDNLAMIPEHNGLIIGEDTSKHENDVIWYYDLETRDLQRIVSTPYGSETTSPYYYPDINGWSYIMAVIQHPYGESDQDKIQEPDNTGRDAYFGYIGPLPAVGSNVRSQSALVPGLAPAPAPEPP</sequence>
<dbReference type="Proteomes" id="UP000708148">
    <property type="component" value="Unassembled WGS sequence"/>
</dbReference>